<keyword evidence="2 7" id="KW-0813">Transport</keyword>
<dbReference type="InterPro" id="IPR012910">
    <property type="entry name" value="Plug_dom"/>
</dbReference>
<dbReference type="PROSITE" id="PS52016">
    <property type="entry name" value="TONB_DEPENDENT_REC_3"/>
    <property type="match status" value="1"/>
</dbReference>
<evidence type="ECO:0000256" key="3">
    <source>
        <dbReference type="ARBA" id="ARBA00022452"/>
    </source>
</evidence>
<dbReference type="InterPro" id="IPR037066">
    <property type="entry name" value="Plug_dom_sf"/>
</dbReference>
<feature type="chain" id="PRO_5045104632" evidence="8">
    <location>
        <begin position="32"/>
        <end position="1177"/>
    </location>
</feature>
<feature type="domain" description="TonB-dependent receptor plug" evidence="9">
    <location>
        <begin position="219"/>
        <end position="325"/>
    </location>
</feature>
<dbReference type="EMBL" id="JBHULD010000018">
    <property type="protein sequence ID" value="MFD2556542.1"/>
    <property type="molecule type" value="Genomic_DNA"/>
</dbReference>
<gene>
    <name evidence="10" type="ORF">ACFSQW_19265</name>
</gene>
<comment type="caution">
    <text evidence="10">The sequence shown here is derived from an EMBL/GenBank/DDBJ whole genome shotgun (WGS) entry which is preliminary data.</text>
</comment>
<evidence type="ECO:0000313" key="11">
    <source>
        <dbReference type="Proteomes" id="UP001597440"/>
    </source>
</evidence>
<dbReference type="Gene3D" id="2.170.130.10">
    <property type="entry name" value="TonB-dependent receptor, plug domain"/>
    <property type="match status" value="1"/>
</dbReference>
<accession>A0ABW5L9D6</accession>
<evidence type="ECO:0000256" key="5">
    <source>
        <dbReference type="ARBA" id="ARBA00023136"/>
    </source>
</evidence>
<evidence type="ECO:0000256" key="8">
    <source>
        <dbReference type="SAM" id="SignalP"/>
    </source>
</evidence>
<dbReference type="InterPro" id="IPR008969">
    <property type="entry name" value="CarboxyPept-like_regulatory"/>
</dbReference>
<evidence type="ECO:0000256" key="6">
    <source>
        <dbReference type="ARBA" id="ARBA00023237"/>
    </source>
</evidence>
<dbReference type="InterPro" id="IPR039426">
    <property type="entry name" value="TonB-dep_rcpt-like"/>
</dbReference>
<evidence type="ECO:0000313" key="10">
    <source>
        <dbReference type="EMBL" id="MFD2556542.1"/>
    </source>
</evidence>
<sequence length="1177" mass="132392">MKYKKINKHLWKLWAAPLISSVVLFSSNAFAQITLKVKQANAKSVINAIEQQSGYRFVYDESSIKFPSLNADLNNASIEKTLAAVFANTAIEYKIVKKNILLKNSNTAASSNSVSTTANEDIVQNYLFTGRVINEAGTALSGASVKLKNTAIATSTDENGEFKLESPVRTGTLQISFLGHQTIEVAARTQMTSITLPLLPAEIEEIAVNVSTGYQTIPKERATGAFGSLPKKSLEQQRLNNLSTLLEGRIAGYHKNTLRGTTSMNGMTTPLYVVDGFPIENTKSSSFGSITEDLPNLNLEDIESITVLRDAAAASIYGARAANGVVVIVTKKGKKSGIEINASAVMTHTPYYFNTDRLTSSADIIDIEREWAARNSNFTNMDPDYPKNALDNMLYYSRGIQTILREKAGMITSGEKEATLNELANSGYRYYDDVAKYGKRNPFSQQYNINLSTGSEKNSFYSSATYQKDLLEDPNSRNDQLGINLRNITQINSWLSAELSTFLRYGKNNQQTYNLMSPSFAYLPYDGLKNPDGSNFISTAASRLDSNRLGQIQQFGLYDMDINPLEEMNRNIRGTNSFSNRSFIRLNAKIAEWLNYSAAFQYEYGQDDSKLLYDKSSYYVRNRVNSMAEDNNGIANFLIPYGYIFNSLDQSLHAYNFRQQLDFVKTFKDKHHINAIAGLEIRENKIYASDQTLYNYDPVSLQHEMLDKNITSAGTMWGATFTQNTDLGRIAQDMPRFVSVYANAGYSYENRFLLTGSTRWDRSNLWGTSSKYQDKPVWSLGAGWNIHNEHFMNVSWINQLKVRGSYGIGGNIDRNTSPFMTAYYSINPNVGGLQGNLAQRPNPLLSWESTTTLNIGTDFTILDNRLYGSLDYYQKRGKDLLANTMGVPTEGFGYVTYKINNGQMTNNGFEATIGADVIKKDALRWNTNMLYAYNKNKVTYVNVKAPYYILQLDQSQAYPRIGNPYQSIYAYSWAGLTDTGIPQVYNENGEAVTRNPSNLESIVYAGSMVPYHTASWTNSVSYKNFDFSIMLSYEGGHRIRNTDLPYISTRDINWTAHTNVTTMNKDIANRWRQAGDEQNTDIPRLIFPEDLELYNYDSSTLYHNADINVIDASNFQIRNISFAYRVPTVFLANAKIKQARLQFNAENVAMFAKSKNARYMLGGYRAPNYVMGVYLTF</sequence>
<dbReference type="InterPro" id="IPR036942">
    <property type="entry name" value="Beta-barrel_TonB_sf"/>
</dbReference>
<evidence type="ECO:0000256" key="4">
    <source>
        <dbReference type="ARBA" id="ARBA00022692"/>
    </source>
</evidence>
<organism evidence="10 11">
    <name type="scientific">Sphingobacterium tabacisoli</name>
    <dbReference type="NCBI Taxonomy" id="2044855"/>
    <lineage>
        <taxon>Bacteria</taxon>
        <taxon>Pseudomonadati</taxon>
        <taxon>Bacteroidota</taxon>
        <taxon>Sphingobacteriia</taxon>
        <taxon>Sphingobacteriales</taxon>
        <taxon>Sphingobacteriaceae</taxon>
        <taxon>Sphingobacterium</taxon>
    </lineage>
</organism>
<proteinExistence type="inferred from homology"/>
<dbReference type="Proteomes" id="UP001597440">
    <property type="component" value="Unassembled WGS sequence"/>
</dbReference>
<dbReference type="Pfam" id="PF13715">
    <property type="entry name" value="CarbopepD_reg_2"/>
    <property type="match status" value="1"/>
</dbReference>
<dbReference type="Pfam" id="PF07715">
    <property type="entry name" value="Plug"/>
    <property type="match status" value="1"/>
</dbReference>
<keyword evidence="6 7" id="KW-0998">Cell outer membrane</keyword>
<evidence type="ECO:0000259" key="9">
    <source>
        <dbReference type="Pfam" id="PF07715"/>
    </source>
</evidence>
<comment type="similarity">
    <text evidence="7">Belongs to the TonB-dependent receptor family.</text>
</comment>
<comment type="subcellular location">
    <subcellularLocation>
        <location evidence="1 7">Cell outer membrane</location>
        <topology evidence="1 7">Multi-pass membrane protein</topology>
    </subcellularLocation>
</comment>
<dbReference type="SUPFAM" id="SSF49464">
    <property type="entry name" value="Carboxypeptidase regulatory domain-like"/>
    <property type="match status" value="1"/>
</dbReference>
<reference evidence="11" key="1">
    <citation type="journal article" date="2019" name="Int. J. Syst. Evol. Microbiol.">
        <title>The Global Catalogue of Microorganisms (GCM) 10K type strain sequencing project: providing services to taxonomists for standard genome sequencing and annotation.</title>
        <authorList>
            <consortium name="The Broad Institute Genomics Platform"/>
            <consortium name="The Broad Institute Genome Sequencing Center for Infectious Disease"/>
            <person name="Wu L."/>
            <person name="Ma J."/>
        </authorList>
    </citation>
    <scope>NUCLEOTIDE SEQUENCE [LARGE SCALE GENOMIC DNA]</scope>
    <source>
        <strain evidence="11">KCTC 52298</strain>
    </source>
</reference>
<dbReference type="Gene3D" id="2.60.40.1120">
    <property type="entry name" value="Carboxypeptidase-like, regulatory domain"/>
    <property type="match status" value="1"/>
</dbReference>
<dbReference type="NCBIfam" id="TIGR04056">
    <property type="entry name" value="OMP_RagA_SusC"/>
    <property type="match status" value="1"/>
</dbReference>
<dbReference type="InterPro" id="IPR023996">
    <property type="entry name" value="TonB-dep_OMP_SusC/RagA"/>
</dbReference>
<dbReference type="NCBIfam" id="TIGR04057">
    <property type="entry name" value="SusC_RagA_signa"/>
    <property type="match status" value="1"/>
</dbReference>
<keyword evidence="3 7" id="KW-1134">Transmembrane beta strand</keyword>
<feature type="signal peptide" evidence="8">
    <location>
        <begin position="1"/>
        <end position="31"/>
    </location>
</feature>
<keyword evidence="5 7" id="KW-0472">Membrane</keyword>
<keyword evidence="11" id="KW-1185">Reference proteome</keyword>
<protein>
    <submittedName>
        <fullName evidence="10">SusC/RagA family TonB-linked outer membrane protein</fullName>
    </submittedName>
</protein>
<evidence type="ECO:0000256" key="1">
    <source>
        <dbReference type="ARBA" id="ARBA00004571"/>
    </source>
</evidence>
<dbReference type="SUPFAM" id="SSF56935">
    <property type="entry name" value="Porins"/>
    <property type="match status" value="1"/>
</dbReference>
<evidence type="ECO:0000256" key="2">
    <source>
        <dbReference type="ARBA" id="ARBA00022448"/>
    </source>
</evidence>
<dbReference type="InterPro" id="IPR023997">
    <property type="entry name" value="TonB-dep_OMP_SusC/RagA_CS"/>
</dbReference>
<keyword evidence="4 7" id="KW-0812">Transmembrane</keyword>
<keyword evidence="8" id="KW-0732">Signal</keyword>
<name>A0ABW5L9D6_9SPHI</name>
<evidence type="ECO:0000256" key="7">
    <source>
        <dbReference type="PROSITE-ProRule" id="PRU01360"/>
    </source>
</evidence>
<dbReference type="Gene3D" id="2.40.170.20">
    <property type="entry name" value="TonB-dependent receptor, beta-barrel domain"/>
    <property type="match status" value="1"/>
</dbReference>
<dbReference type="RefSeq" id="WP_210352400.1">
    <property type="nucleotide sequence ID" value="NZ_JAEQMU010000001.1"/>
</dbReference>